<reference evidence="3 4" key="1">
    <citation type="submission" date="2018-07" db="EMBL/GenBank/DDBJ databases">
        <title>Pedobacter sp. nov., isolated from soil.</title>
        <authorList>
            <person name="Zhou L.Y."/>
            <person name="Du Z.J."/>
        </authorList>
    </citation>
    <scope>NUCLEOTIDE SEQUENCE [LARGE SCALE GENOMIC DNA]</scope>
    <source>
        <strain evidence="3 4">JDX94</strain>
    </source>
</reference>
<evidence type="ECO:0000313" key="4">
    <source>
        <dbReference type="Proteomes" id="UP000253961"/>
    </source>
</evidence>
<dbReference type="PANTHER" id="PTHR42760:SF115">
    <property type="entry name" value="3-OXOACYL-[ACYL-CARRIER-PROTEIN] REDUCTASE FABG"/>
    <property type="match status" value="1"/>
</dbReference>
<dbReference type="PRINTS" id="PR00080">
    <property type="entry name" value="SDRFAMILY"/>
</dbReference>
<dbReference type="RefSeq" id="WP_115401279.1">
    <property type="nucleotide sequence ID" value="NZ_QPKV01000002.1"/>
</dbReference>
<accession>A0A369Q6D3</accession>
<dbReference type="PRINTS" id="PR00081">
    <property type="entry name" value="GDHRDH"/>
</dbReference>
<protein>
    <submittedName>
        <fullName evidence="3">SDR family NAD(P)-dependent oxidoreductase</fullName>
    </submittedName>
</protein>
<gene>
    <name evidence="3" type="ORF">DU508_02580</name>
</gene>
<comment type="similarity">
    <text evidence="1">Belongs to the short-chain dehydrogenases/reductases (SDR) family.</text>
</comment>
<dbReference type="InterPro" id="IPR036291">
    <property type="entry name" value="NAD(P)-bd_dom_sf"/>
</dbReference>
<dbReference type="PANTHER" id="PTHR42760">
    <property type="entry name" value="SHORT-CHAIN DEHYDROGENASES/REDUCTASES FAMILY MEMBER"/>
    <property type="match status" value="1"/>
</dbReference>
<name>A0A369Q6D3_9SPHI</name>
<dbReference type="NCBIfam" id="NF006132">
    <property type="entry name" value="PRK08277.1"/>
    <property type="match status" value="1"/>
</dbReference>
<dbReference type="Gene3D" id="3.40.50.720">
    <property type="entry name" value="NAD(P)-binding Rossmann-like Domain"/>
    <property type="match status" value="1"/>
</dbReference>
<dbReference type="Proteomes" id="UP000253961">
    <property type="component" value="Unassembled WGS sequence"/>
</dbReference>
<evidence type="ECO:0000313" key="3">
    <source>
        <dbReference type="EMBL" id="RDC57858.1"/>
    </source>
</evidence>
<dbReference type="OrthoDB" id="9803333at2"/>
<keyword evidence="4" id="KW-1185">Reference proteome</keyword>
<keyword evidence="2" id="KW-0560">Oxidoreductase</keyword>
<dbReference type="AlphaFoldDB" id="A0A369Q6D3"/>
<sequence length="274" mass="29271">MVKEVESLFSLKNKVVVVTGATGVLGEAFINGLCAAKATIVVIGRNEDVAKNRVEEARNAGCKAIYIIADVLSEQNLIDANTQIIAEYGRIDALVNAAGGNVADAVIQPTSDIFDLNVSALKQAFDLNLFGTIIPTQIFGKEIAKHGGSIVNISSVSATQALTRVLGYSLAKASIDSYTKWMAVELANRYQDKIRMNAIVPGFFITNQNRALLTNDDGSLTSRGEAIISKTPFKRFGNPEELIGALIYLLSDASKFVNGENIKVDGGFCAYSGV</sequence>
<evidence type="ECO:0000256" key="2">
    <source>
        <dbReference type="ARBA" id="ARBA00023002"/>
    </source>
</evidence>
<dbReference type="InterPro" id="IPR002347">
    <property type="entry name" value="SDR_fam"/>
</dbReference>
<organism evidence="3 4">
    <name type="scientific">Pedobacter chinensis</name>
    <dbReference type="NCBI Taxonomy" id="2282421"/>
    <lineage>
        <taxon>Bacteria</taxon>
        <taxon>Pseudomonadati</taxon>
        <taxon>Bacteroidota</taxon>
        <taxon>Sphingobacteriia</taxon>
        <taxon>Sphingobacteriales</taxon>
        <taxon>Sphingobacteriaceae</taxon>
        <taxon>Pedobacter</taxon>
    </lineage>
</organism>
<evidence type="ECO:0000256" key="1">
    <source>
        <dbReference type="ARBA" id="ARBA00006484"/>
    </source>
</evidence>
<comment type="caution">
    <text evidence="3">The sequence shown here is derived from an EMBL/GenBank/DDBJ whole genome shotgun (WGS) entry which is preliminary data.</text>
</comment>
<dbReference type="GO" id="GO:0016616">
    <property type="term" value="F:oxidoreductase activity, acting on the CH-OH group of donors, NAD or NADP as acceptor"/>
    <property type="evidence" value="ECO:0007669"/>
    <property type="project" value="TreeGrafter"/>
</dbReference>
<dbReference type="Pfam" id="PF13561">
    <property type="entry name" value="adh_short_C2"/>
    <property type="match status" value="1"/>
</dbReference>
<proteinExistence type="inferred from homology"/>
<dbReference type="SUPFAM" id="SSF51735">
    <property type="entry name" value="NAD(P)-binding Rossmann-fold domains"/>
    <property type="match status" value="1"/>
</dbReference>
<dbReference type="EMBL" id="QPKV01000002">
    <property type="protein sequence ID" value="RDC57858.1"/>
    <property type="molecule type" value="Genomic_DNA"/>
</dbReference>